<evidence type="ECO:0000313" key="5">
    <source>
        <dbReference type="Proteomes" id="UP000460272"/>
    </source>
</evidence>
<feature type="transmembrane region" description="Helical" evidence="2">
    <location>
        <begin position="32"/>
        <end position="56"/>
    </location>
</feature>
<name>A0A6P2C478_9ACTN</name>
<protein>
    <submittedName>
        <fullName evidence="4">N-acetylmuramoyl-L-alanine amidase</fullName>
    </submittedName>
</protein>
<keyword evidence="2" id="KW-1133">Transmembrane helix</keyword>
<dbReference type="Proteomes" id="UP000460272">
    <property type="component" value="Unassembled WGS sequence"/>
</dbReference>
<evidence type="ECO:0000259" key="3">
    <source>
        <dbReference type="SMART" id="SM00646"/>
    </source>
</evidence>
<dbReference type="OrthoDB" id="3268878at2"/>
<keyword evidence="1" id="KW-0378">Hydrolase</keyword>
<evidence type="ECO:0000256" key="2">
    <source>
        <dbReference type="SAM" id="Phobius"/>
    </source>
</evidence>
<dbReference type="GO" id="GO:0008745">
    <property type="term" value="F:N-acetylmuramoyl-L-alanine amidase activity"/>
    <property type="evidence" value="ECO:0007669"/>
    <property type="project" value="InterPro"/>
</dbReference>
<dbReference type="InterPro" id="IPR002508">
    <property type="entry name" value="MurNAc-LAA_cat"/>
</dbReference>
<keyword evidence="5" id="KW-1185">Reference proteome</keyword>
<feature type="domain" description="MurNAc-LAA" evidence="3">
    <location>
        <begin position="171"/>
        <end position="295"/>
    </location>
</feature>
<dbReference type="Gene3D" id="3.40.630.40">
    <property type="entry name" value="Zn-dependent exopeptidases"/>
    <property type="match status" value="1"/>
</dbReference>
<keyword evidence="2" id="KW-0812">Transmembrane</keyword>
<dbReference type="PANTHER" id="PTHR30404">
    <property type="entry name" value="N-ACETYLMURAMOYL-L-ALANINE AMIDASE"/>
    <property type="match status" value="1"/>
</dbReference>
<dbReference type="EMBL" id="RPFW01000001">
    <property type="protein sequence ID" value="TVZ06222.1"/>
    <property type="molecule type" value="Genomic_DNA"/>
</dbReference>
<dbReference type="SMART" id="SM00646">
    <property type="entry name" value="Ami_3"/>
    <property type="match status" value="1"/>
</dbReference>
<organism evidence="4 5">
    <name type="scientific">Trebonia kvetii</name>
    <dbReference type="NCBI Taxonomy" id="2480626"/>
    <lineage>
        <taxon>Bacteria</taxon>
        <taxon>Bacillati</taxon>
        <taxon>Actinomycetota</taxon>
        <taxon>Actinomycetes</taxon>
        <taxon>Streptosporangiales</taxon>
        <taxon>Treboniaceae</taxon>
        <taxon>Trebonia</taxon>
    </lineage>
</organism>
<sequence>MNSVVTSTPIPGRRAHTTLTAVTRRLARPAHWLAIAAIAIVLAATATGTISAHAVATATRTALIVQPQSAAAMTAATALPLKGKIVGIDPGHNGLNKDYPAYLAQQVWNGREWEDCDTTGTQTDWAHTFTEALFNWHVASYLKADLVKDGAKVVMTRPSNKGHGPCVNKRSFIINGAHANVAVDIHADGAYCAGCRGFALLEPVADGPNDKVIHSSRTFGADIKGAMLAVKKMPVSNYDGTNGVSYRDDLAGLNLTKVPKILIEVGNMKNATDARLLASATFQQQVARALLNAIIKFLK</sequence>
<dbReference type="AlphaFoldDB" id="A0A6P2C478"/>
<comment type="caution">
    <text evidence="4">The sequence shown here is derived from an EMBL/GenBank/DDBJ whole genome shotgun (WGS) entry which is preliminary data.</text>
</comment>
<dbReference type="SUPFAM" id="SSF53187">
    <property type="entry name" value="Zn-dependent exopeptidases"/>
    <property type="match status" value="1"/>
</dbReference>
<gene>
    <name evidence="4" type="ORF">EAS64_01915</name>
</gene>
<dbReference type="CDD" id="cd02696">
    <property type="entry name" value="MurNAc-LAA"/>
    <property type="match status" value="1"/>
</dbReference>
<dbReference type="InterPro" id="IPR050695">
    <property type="entry name" value="N-acetylmuramoyl_amidase_3"/>
</dbReference>
<dbReference type="PANTHER" id="PTHR30404:SF0">
    <property type="entry name" value="N-ACETYLMURAMOYL-L-ALANINE AMIDASE AMIC"/>
    <property type="match status" value="1"/>
</dbReference>
<evidence type="ECO:0000313" key="4">
    <source>
        <dbReference type="EMBL" id="TVZ06222.1"/>
    </source>
</evidence>
<evidence type="ECO:0000256" key="1">
    <source>
        <dbReference type="ARBA" id="ARBA00022801"/>
    </source>
</evidence>
<dbReference type="GO" id="GO:0030288">
    <property type="term" value="C:outer membrane-bounded periplasmic space"/>
    <property type="evidence" value="ECO:0007669"/>
    <property type="project" value="TreeGrafter"/>
</dbReference>
<proteinExistence type="predicted"/>
<keyword evidence="2" id="KW-0472">Membrane</keyword>
<dbReference type="GO" id="GO:0009253">
    <property type="term" value="P:peptidoglycan catabolic process"/>
    <property type="evidence" value="ECO:0007669"/>
    <property type="project" value="InterPro"/>
</dbReference>
<dbReference type="Pfam" id="PF01520">
    <property type="entry name" value="Amidase_3"/>
    <property type="match status" value="1"/>
</dbReference>
<accession>A0A6P2C478</accession>
<reference evidence="4 5" key="1">
    <citation type="submission" date="2018-11" db="EMBL/GenBank/DDBJ databases">
        <title>Trebonia kvetii gen.nov., sp.nov., a novel acidophilic actinobacterium, and proposal of the new actinobacterial family Treboniaceae fam. nov.</title>
        <authorList>
            <person name="Rapoport D."/>
            <person name="Sagova-Mareckova M."/>
            <person name="Sedlacek I."/>
            <person name="Provaznik J."/>
            <person name="Kralova S."/>
            <person name="Pavlinic D."/>
            <person name="Benes V."/>
            <person name="Kopecky J."/>
        </authorList>
    </citation>
    <scope>NUCLEOTIDE SEQUENCE [LARGE SCALE GENOMIC DNA]</scope>
    <source>
        <strain evidence="4 5">15Tr583</strain>
    </source>
</reference>